<dbReference type="PIRSF" id="PIRSF000915">
    <property type="entry name" value="PGP-type_phosphatase"/>
    <property type="match status" value="1"/>
</dbReference>
<comment type="cofactor">
    <cofactor evidence="4">
        <name>Mg(2+)</name>
        <dbReference type="ChEBI" id="CHEBI:18420"/>
    </cofactor>
    <text evidence="4">Divalent metal ions. Mg(2+) is the most effective.</text>
</comment>
<evidence type="ECO:0000256" key="4">
    <source>
        <dbReference type="PIRSR" id="PIRSR000915-3"/>
    </source>
</evidence>
<dbReference type="PANTHER" id="PTHR19288:SF46">
    <property type="entry name" value="HALOACID DEHALOGENASE-LIKE HYDROLASE DOMAIN-CONTAINING PROTEIN 2"/>
    <property type="match status" value="1"/>
</dbReference>
<accession>A0A7X3CVT9</accession>
<feature type="active site" description="Proton donor" evidence="2">
    <location>
        <position position="9"/>
    </location>
</feature>
<feature type="binding site" evidence="3">
    <location>
        <position position="184"/>
    </location>
    <ligand>
        <name>substrate</name>
    </ligand>
</feature>
<feature type="binding site" evidence="4">
    <location>
        <position position="9"/>
    </location>
    <ligand>
        <name>Mg(2+)</name>
        <dbReference type="ChEBI" id="CHEBI:18420"/>
    </ligand>
</feature>
<dbReference type="GO" id="GO:0005737">
    <property type="term" value="C:cytoplasm"/>
    <property type="evidence" value="ECO:0007669"/>
    <property type="project" value="TreeGrafter"/>
</dbReference>
<dbReference type="GO" id="GO:0016791">
    <property type="term" value="F:phosphatase activity"/>
    <property type="evidence" value="ECO:0007669"/>
    <property type="project" value="TreeGrafter"/>
</dbReference>
<dbReference type="Pfam" id="PF13242">
    <property type="entry name" value="Hydrolase_like"/>
    <property type="match status" value="1"/>
</dbReference>
<evidence type="ECO:0000256" key="2">
    <source>
        <dbReference type="PIRSR" id="PIRSR000915-1"/>
    </source>
</evidence>
<gene>
    <name evidence="5" type="ORF">GNP93_22695</name>
</gene>
<keyword evidence="1 4" id="KW-0460">Magnesium</keyword>
<dbReference type="InterPro" id="IPR036412">
    <property type="entry name" value="HAD-like_sf"/>
</dbReference>
<dbReference type="Gene3D" id="3.40.50.1000">
    <property type="entry name" value="HAD superfamily/HAD-like"/>
    <property type="match status" value="2"/>
</dbReference>
<sequence>MPGFLLDLDGTLYHGDRPIPYAAEFVNYLRERRYPFLFLTNNSSRTPDEVAAHLEKTGISANPSEVLTSSQGAALYLRRLPLANNRVLCIGEQGLRLALTDAGYELAEPHDEAGTVSAVVQGIDRAFDYNKLRAATSQLRRGAISVLTNPDHLLPWNGELTPGAGSIAASIERASGIAPVVIGKPSSIVMQIAVDKLRLPASDIWTVGDNLATDISGGAAIGSRTALVLTGLVTAVTAADDMSRSGVTPDVICNHLMELAEAIG</sequence>
<comment type="similarity">
    <text evidence="1">Belongs to the HAD-like hydrolase superfamily. NagD family.</text>
</comment>
<evidence type="ECO:0000256" key="1">
    <source>
        <dbReference type="PIRNR" id="PIRNR000915"/>
    </source>
</evidence>
<evidence type="ECO:0000313" key="5">
    <source>
        <dbReference type="EMBL" id="MUG73434.1"/>
    </source>
</evidence>
<dbReference type="RefSeq" id="WP_155615591.1">
    <property type="nucleotide sequence ID" value="NZ_WNZX01000026.1"/>
</dbReference>
<comment type="function">
    <text evidence="1">Catalyzes the dephosphorylation of 2-6 carbon acid sugars in vitro.</text>
</comment>
<feature type="binding site" evidence="4">
    <location>
        <position position="7"/>
    </location>
    <ligand>
        <name>Mg(2+)</name>
        <dbReference type="ChEBI" id="CHEBI:18420"/>
    </ligand>
</feature>
<dbReference type="PANTHER" id="PTHR19288">
    <property type="entry name" value="4-NITROPHENYLPHOSPHATASE-RELATED"/>
    <property type="match status" value="1"/>
</dbReference>
<dbReference type="Proteomes" id="UP000450917">
    <property type="component" value="Unassembled WGS sequence"/>
</dbReference>
<reference evidence="5 6" key="1">
    <citation type="submission" date="2019-11" db="EMBL/GenBank/DDBJ databases">
        <title>Draft genome sequences of five Paenibacillus species of dairy origin.</title>
        <authorList>
            <person name="Olajide A.M."/>
            <person name="Chen S."/>
            <person name="Lapointe G."/>
        </authorList>
    </citation>
    <scope>NUCLEOTIDE SEQUENCE [LARGE SCALE GENOMIC DNA]</scope>
    <source>
        <strain evidence="5 6">2CS3</strain>
    </source>
</reference>
<proteinExistence type="inferred from homology"/>
<dbReference type="EMBL" id="WNZX01000026">
    <property type="protein sequence ID" value="MUG73434.1"/>
    <property type="molecule type" value="Genomic_DNA"/>
</dbReference>
<dbReference type="InterPro" id="IPR023214">
    <property type="entry name" value="HAD_sf"/>
</dbReference>
<evidence type="ECO:0000256" key="3">
    <source>
        <dbReference type="PIRSR" id="PIRSR000915-2"/>
    </source>
</evidence>
<evidence type="ECO:0000313" key="6">
    <source>
        <dbReference type="Proteomes" id="UP000450917"/>
    </source>
</evidence>
<organism evidence="5 6">
    <name type="scientific">Paenibacillus validus</name>
    <dbReference type="NCBI Taxonomy" id="44253"/>
    <lineage>
        <taxon>Bacteria</taxon>
        <taxon>Bacillati</taxon>
        <taxon>Bacillota</taxon>
        <taxon>Bacilli</taxon>
        <taxon>Bacillales</taxon>
        <taxon>Paenibacillaceae</taxon>
        <taxon>Paenibacillus</taxon>
    </lineage>
</organism>
<name>A0A7X3CVT9_9BACL</name>
<dbReference type="InterPro" id="IPR006357">
    <property type="entry name" value="HAD-SF_hydro_IIA"/>
</dbReference>
<keyword evidence="5" id="KW-0378">Hydrolase</keyword>
<dbReference type="EC" id="3.1.3.-" evidence="1"/>
<keyword evidence="6" id="KW-1185">Reference proteome</keyword>
<dbReference type="NCBIfam" id="TIGR01460">
    <property type="entry name" value="HAD-SF-IIA"/>
    <property type="match status" value="1"/>
</dbReference>
<feature type="active site" description="Nucleophile" evidence="2">
    <location>
        <position position="7"/>
    </location>
</feature>
<feature type="binding site" evidence="4">
    <location>
        <position position="209"/>
    </location>
    <ligand>
        <name>Mg(2+)</name>
        <dbReference type="ChEBI" id="CHEBI:18420"/>
    </ligand>
</feature>
<protein>
    <recommendedName>
        <fullName evidence="1">Acid sugar phosphatase</fullName>
        <ecNumber evidence="1">3.1.3.-</ecNumber>
    </recommendedName>
</protein>
<dbReference type="SUPFAM" id="SSF56784">
    <property type="entry name" value="HAD-like"/>
    <property type="match status" value="1"/>
</dbReference>
<comment type="caution">
    <text evidence="5">The sequence shown here is derived from an EMBL/GenBank/DDBJ whole genome shotgun (WGS) entry which is preliminary data.</text>
</comment>
<dbReference type="Pfam" id="PF13344">
    <property type="entry name" value="Hydrolase_6"/>
    <property type="match status" value="1"/>
</dbReference>
<keyword evidence="1 4" id="KW-0479">Metal-binding</keyword>
<dbReference type="AlphaFoldDB" id="A0A7X3CVT9"/>
<dbReference type="GO" id="GO:0046872">
    <property type="term" value="F:metal ion binding"/>
    <property type="evidence" value="ECO:0007669"/>
    <property type="project" value="UniProtKB-KW"/>
</dbReference>